<dbReference type="Gene3D" id="3.40.50.150">
    <property type="entry name" value="Vaccinia Virus protein VP39"/>
    <property type="match status" value="1"/>
</dbReference>
<dbReference type="EMBL" id="KB726996">
    <property type="protein sequence ID" value="EMT61668.1"/>
    <property type="molecule type" value="Genomic_DNA"/>
</dbReference>
<dbReference type="GO" id="GO:0106335">
    <property type="term" value="F:tRNA (5-carboxymethyluridine(34)-5-O)-methyltransferase activity"/>
    <property type="evidence" value="ECO:0007669"/>
    <property type="project" value="TreeGrafter"/>
</dbReference>
<evidence type="ECO:0000313" key="3">
    <source>
        <dbReference type="EMBL" id="EMT61666.1"/>
    </source>
</evidence>
<evidence type="ECO:0000256" key="1">
    <source>
        <dbReference type="ARBA" id="ARBA00022603"/>
    </source>
</evidence>
<reference evidence="6" key="3">
    <citation type="journal article" date="2014" name="PLoS ONE">
        <title>Genome and Transcriptome Analysis of the Fungal Pathogen Fusarium oxysporum f. sp. cubense Causing Banana Vascular Wilt Disease.</title>
        <authorList>
            <person name="Guo L."/>
            <person name="Han L."/>
            <person name="Yang L."/>
            <person name="Zeng H."/>
            <person name="Fan D."/>
            <person name="Zhu Y."/>
            <person name="Feng Y."/>
            <person name="Wang G."/>
            <person name="Peng C."/>
            <person name="Jiang X."/>
            <person name="Zhou D."/>
            <person name="Ni P."/>
            <person name="Liang C."/>
            <person name="Liu L."/>
            <person name="Wang J."/>
            <person name="Mao C."/>
            <person name="Fang X."/>
            <person name="Peng M."/>
            <person name="Huang J."/>
        </authorList>
    </citation>
    <scope>NUCLEOTIDE SEQUENCE [LARGE SCALE GENOMIC DNA]</scope>
    <source>
        <strain evidence="6">race 4</strain>
    </source>
</reference>
<keyword evidence="2" id="KW-0808">Transferase</keyword>
<proteinExistence type="predicted"/>
<dbReference type="InterPro" id="IPR029063">
    <property type="entry name" value="SAM-dependent_MTases_sf"/>
</dbReference>
<dbReference type="GO" id="GO:0005737">
    <property type="term" value="C:cytoplasm"/>
    <property type="evidence" value="ECO:0007669"/>
    <property type="project" value="TreeGrafter"/>
</dbReference>
<evidence type="ECO:0000256" key="2">
    <source>
        <dbReference type="ARBA" id="ARBA00022679"/>
    </source>
</evidence>
<accession>N1R741</accession>
<sequence length="128" mass="14664">MSTRERRQAAIAELLALVTPKAGRVLVYVWALEQASSRRGWDASSDQDRLVSWVMRKPKGQEPGGTFQRYYHLYKEGELEEDVKAAGGIVVETGYEKDNWWVESFTDIYATCFALVQPWKSTWPSSGW</sequence>
<dbReference type="GO" id="GO:0005634">
    <property type="term" value="C:nucleus"/>
    <property type="evidence" value="ECO:0007669"/>
    <property type="project" value="TreeGrafter"/>
</dbReference>
<dbReference type="PANTHER" id="PTHR13069:SF21">
    <property type="entry name" value="ALKYLATED DNA REPAIR PROTEIN ALKB HOMOLOG 8"/>
    <property type="match status" value="1"/>
</dbReference>
<dbReference type="HOGENOM" id="CLU_1959635_0_0_1"/>
<dbReference type="AlphaFoldDB" id="N1R741"/>
<dbReference type="GO" id="GO:0000049">
    <property type="term" value="F:tRNA binding"/>
    <property type="evidence" value="ECO:0007669"/>
    <property type="project" value="TreeGrafter"/>
</dbReference>
<dbReference type="STRING" id="1229665.N1R741"/>
<dbReference type="GO" id="GO:0030488">
    <property type="term" value="P:tRNA methylation"/>
    <property type="evidence" value="ECO:0007669"/>
    <property type="project" value="TreeGrafter"/>
</dbReference>
<dbReference type="PANTHER" id="PTHR13069">
    <property type="entry name" value="ALKYLATED DNA REPAIR PROTEIN ALKB HOMOLOG 8"/>
    <property type="match status" value="1"/>
</dbReference>
<gene>
    <name evidence="3" type="ORF">FOC4_g10014730</name>
    <name evidence="4" type="ORF">FOC4_g10014731</name>
    <name evidence="5" type="ORF">FOC4_g10014732</name>
</gene>
<organism evidence="5 6">
    <name type="scientific">Fusarium oxysporum f. sp. cubense (strain race 4)</name>
    <name type="common">Panama disease fungus</name>
    <dbReference type="NCBI Taxonomy" id="2502994"/>
    <lineage>
        <taxon>Eukaryota</taxon>
        <taxon>Fungi</taxon>
        <taxon>Dikarya</taxon>
        <taxon>Ascomycota</taxon>
        <taxon>Pezizomycotina</taxon>
        <taxon>Sordariomycetes</taxon>
        <taxon>Hypocreomycetidae</taxon>
        <taxon>Hypocreales</taxon>
        <taxon>Nectriaceae</taxon>
        <taxon>Fusarium</taxon>
        <taxon>Fusarium oxysporum species complex</taxon>
    </lineage>
</organism>
<dbReference type="GO" id="GO:0002098">
    <property type="term" value="P:tRNA wobble uridine modification"/>
    <property type="evidence" value="ECO:0007669"/>
    <property type="project" value="TreeGrafter"/>
</dbReference>
<evidence type="ECO:0000313" key="5">
    <source>
        <dbReference type="EMBL" id="EMT61668.1"/>
    </source>
</evidence>
<dbReference type="Proteomes" id="UP000016929">
    <property type="component" value="Unassembled WGS sequence"/>
</dbReference>
<evidence type="ECO:0000313" key="6">
    <source>
        <dbReference type="Proteomes" id="UP000016929"/>
    </source>
</evidence>
<dbReference type="EMBL" id="KB726996">
    <property type="protein sequence ID" value="EMT61666.1"/>
    <property type="molecule type" value="Genomic_DNA"/>
</dbReference>
<keyword evidence="1" id="KW-0489">Methyltransferase</keyword>
<reference evidence="5" key="2">
    <citation type="submission" date="2012-09" db="EMBL/GenBank/DDBJ databases">
        <title>Genome Sequencing and Comparative Transcriptomics of Race1 and Race4 of Banana pathogen: Fusarium oxysporum f.sp. Cubense.</title>
        <authorList>
            <person name="Fang X."/>
            <person name="Huang J."/>
        </authorList>
    </citation>
    <scope>NUCLEOTIDE SEQUENCE</scope>
    <source>
        <strain evidence="5">Race 4</strain>
    </source>
</reference>
<dbReference type="InterPro" id="IPR051422">
    <property type="entry name" value="AlkB_tRNA_MeTrf/Diox"/>
</dbReference>
<dbReference type="EMBL" id="KB726996">
    <property type="protein sequence ID" value="EMT61667.1"/>
    <property type="molecule type" value="Genomic_DNA"/>
</dbReference>
<protein>
    <submittedName>
        <fullName evidence="5">Uncharacterized protein</fullName>
    </submittedName>
</protein>
<evidence type="ECO:0000313" key="4">
    <source>
        <dbReference type="EMBL" id="EMT61667.1"/>
    </source>
</evidence>
<dbReference type="OrthoDB" id="271595at2759"/>
<reference evidence="6" key="1">
    <citation type="submission" date="2012-09" db="EMBL/GenBank/DDBJ databases">
        <title>Genome sequencing and comparative transcriptomics of race 1 and race 4 of banana pathogen: Fusarium oxysporum f. sp. cubense.</title>
        <authorList>
            <person name="Fang X."/>
            <person name="Huang J."/>
        </authorList>
    </citation>
    <scope>NUCLEOTIDE SEQUENCE [LARGE SCALE GENOMIC DNA]</scope>
    <source>
        <strain evidence="6">race 4</strain>
    </source>
</reference>
<keyword evidence="6" id="KW-1185">Reference proteome</keyword>
<name>N1R741_FUSC4</name>